<evidence type="ECO:0000313" key="2">
    <source>
        <dbReference type="EMBL" id="CRG97974.1"/>
    </source>
</evidence>
<feature type="compositionally biased region" description="Polar residues" evidence="1">
    <location>
        <begin position="76"/>
        <end position="87"/>
    </location>
</feature>
<feature type="compositionally biased region" description="Basic and acidic residues" evidence="1">
    <location>
        <begin position="260"/>
        <end position="290"/>
    </location>
</feature>
<accession>A0A1J1GZH7</accession>
<sequence>MNNDDKEETFHSDQNKNDKLTYEHQTYDNIDGGKQKINEETKEHGKQEISEETEEHGKHDKKMKNDDVKEEEIFHSDQNNNGTLTNKHQTDGNIDGEKQEISEETEEHGKQDNKMNNDDKEETFHSDQNKNDKLTYEQQSGDNMNGEKQEISEETEEHGKQDKKMKNDVDKEETFHSYQNKNDTLINEHHSGDNMNGGKQKINEETKEHGKQEIDKIIRENGKHDKKMNNDDDKEEEIFHFDQNNNDTVTNKYQTDGNIDGEKQEISEETEEHGKQDKKMKNDVDKEETFHSYQNKNDTLINEHHSGDNMNGGKQVKF</sequence>
<gene>
    <name evidence="2" type="ORF">PGAL8A_00377500</name>
</gene>
<feature type="compositionally biased region" description="Polar residues" evidence="1">
    <location>
        <begin position="291"/>
        <end position="300"/>
    </location>
</feature>
<feature type="compositionally biased region" description="Basic and acidic residues" evidence="1">
    <location>
        <begin position="201"/>
        <end position="211"/>
    </location>
</feature>
<comment type="caution">
    <text evidence="2">The sequence shown here is derived from an EMBL/GenBank/DDBJ whole genome shotgun (WGS) entry which is preliminary data.</text>
</comment>
<feature type="compositionally biased region" description="Polar residues" evidence="1">
    <location>
        <begin position="176"/>
        <end position="185"/>
    </location>
</feature>
<feature type="compositionally biased region" description="Polar residues" evidence="1">
    <location>
        <begin position="242"/>
        <end position="257"/>
    </location>
</feature>
<feature type="compositionally biased region" description="Basic and acidic residues" evidence="1">
    <location>
        <begin position="145"/>
        <end position="175"/>
    </location>
</feature>
<evidence type="ECO:0000256" key="1">
    <source>
        <dbReference type="SAM" id="MobiDB-lite"/>
    </source>
</evidence>
<dbReference type="VEuPathDB" id="PlasmoDB:PGAL8A_00377500"/>
<proteinExistence type="predicted"/>
<feature type="compositionally biased region" description="Basic and acidic residues" evidence="1">
    <location>
        <begin position="8"/>
        <end position="75"/>
    </location>
</feature>
<dbReference type="EMBL" id="CVMV01000130">
    <property type="protein sequence ID" value="CRG97974.1"/>
    <property type="molecule type" value="Genomic_DNA"/>
</dbReference>
<dbReference type="Proteomes" id="UP000220797">
    <property type="component" value="Unassembled WGS sequence"/>
</dbReference>
<dbReference type="GeneID" id="39732305"/>
<dbReference type="OMA" id="NEHEATQ"/>
<protein>
    <submittedName>
        <fullName evidence="2">TRAP-like protein, putative</fullName>
    </submittedName>
</protein>
<feature type="compositionally biased region" description="Basic and acidic residues" evidence="1">
    <location>
        <begin position="95"/>
        <end position="135"/>
    </location>
</feature>
<dbReference type="AlphaFoldDB" id="A0A1J1GZH7"/>
<reference evidence="2" key="1">
    <citation type="submission" date="2015-04" db="EMBL/GenBank/DDBJ databases">
        <authorList>
            <consortium name="Pathogen Informatics"/>
        </authorList>
    </citation>
    <scope>NUCLEOTIDE SEQUENCE [LARGE SCALE GENOMIC DNA]</scope>
    <source>
        <strain evidence="2">8A</strain>
    </source>
</reference>
<organism evidence="2 3">
    <name type="scientific">Plasmodium gallinaceum</name>
    <dbReference type="NCBI Taxonomy" id="5849"/>
    <lineage>
        <taxon>Eukaryota</taxon>
        <taxon>Sar</taxon>
        <taxon>Alveolata</taxon>
        <taxon>Apicomplexa</taxon>
        <taxon>Aconoidasida</taxon>
        <taxon>Haemosporida</taxon>
        <taxon>Plasmodiidae</taxon>
        <taxon>Plasmodium</taxon>
        <taxon>Plasmodium (Haemamoeba)</taxon>
    </lineage>
</organism>
<name>A0A1J1GZH7_PLAGA</name>
<feature type="region of interest" description="Disordered" evidence="1">
    <location>
        <begin position="1"/>
        <end position="211"/>
    </location>
</feature>
<keyword evidence="3" id="KW-1185">Reference proteome</keyword>
<dbReference type="RefSeq" id="XP_028530773.1">
    <property type="nucleotide sequence ID" value="XM_028674417.1"/>
</dbReference>
<feature type="region of interest" description="Disordered" evidence="1">
    <location>
        <begin position="240"/>
        <end position="318"/>
    </location>
</feature>
<evidence type="ECO:0000313" key="3">
    <source>
        <dbReference type="Proteomes" id="UP000220797"/>
    </source>
</evidence>